<sequence>MDAEASPPRTLHGASRDGEARYARSAHNRTARACVRHTCKRVVSQRAATQGDASTKIAAEPSSGPQQYADAEMASTGRSPGSPLDDISPGTTVPTTTDTDEFPRPVDRRAAQGLCALVLFAGRPRPASLPAALEQAGWRVDAVDTMLGGESHDLSCAEVQEAVLQAVERQQYKLVWLGTPCASFSVLRTQPLRPTLRDRLHPSGRPGLPPAWQQYVTHHNNLANFSAAIALLVGGWRHVCHRESGGPRLTAVSAFPLGVARPRAAVAAAERACARDDHPPTLGYLRPVRLG</sequence>
<evidence type="ECO:0000256" key="1">
    <source>
        <dbReference type="SAM" id="MobiDB-lite"/>
    </source>
</evidence>
<gene>
    <name evidence="2" type="ORF">AB1Y20_022498</name>
</gene>
<dbReference type="EMBL" id="JBGBPQ010000008">
    <property type="protein sequence ID" value="KAL1520938.1"/>
    <property type="molecule type" value="Genomic_DNA"/>
</dbReference>
<reference evidence="2 3" key="1">
    <citation type="journal article" date="2024" name="Science">
        <title>Giant polyketide synthase enzymes in the biosynthesis of giant marine polyether toxins.</title>
        <authorList>
            <person name="Fallon T.R."/>
            <person name="Shende V.V."/>
            <person name="Wierzbicki I.H."/>
            <person name="Pendleton A.L."/>
            <person name="Watervoot N.F."/>
            <person name="Auber R.P."/>
            <person name="Gonzalez D.J."/>
            <person name="Wisecaver J.H."/>
            <person name="Moore B.S."/>
        </authorList>
    </citation>
    <scope>NUCLEOTIDE SEQUENCE [LARGE SCALE GENOMIC DNA]</scope>
    <source>
        <strain evidence="2 3">12B1</strain>
    </source>
</reference>
<protein>
    <submittedName>
        <fullName evidence="2">Uncharacterized protein</fullName>
    </submittedName>
</protein>
<evidence type="ECO:0000313" key="2">
    <source>
        <dbReference type="EMBL" id="KAL1520938.1"/>
    </source>
</evidence>
<keyword evidence="3" id="KW-1185">Reference proteome</keyword>
<accession>A0AB34JHB8</accession>
<comment type="caution">
    <text evidence="2">The sequence shown here is derived from an EMBL/GenBank/DDBJ whole genome shotgun (WGS) entry which is preliminary data.</text>
</comment>
<dbReference type="AlphaFoldDB" id="A0AB34JHB8"/>
<name>A0AB34JHB8_PRYPA</name>
<feature type="region of interest" description="Disordered" evidence="1">
    <location>
        <begin position="1"/>
        <end position="105"/>
    </location>
</feature>
<organism evidence="2 3">
    <name type="scientific">Prymnesium parvum</name>
    <name type="common">Toxic golden alga</name>
    <dbReference type="NCBI Taxonomy" id="97485"/>
    <lineage>
        <taxon>Eukaryota</taxon>
        <taxon>Haptista</taxon>
        <taxon>Haptophyta</taxon>
        <taxon>Prymnesiophyceae</taxon>
        <taxon>Prymnesiales</taxon>
        <taxon>Prymnesiaceae</taxon>
        <taxon>Prymnesium</taxon>
    </lineage>
</organism>
<evidence type="ECO:0000313" key="3">
    <source>
        <dbReference type="Proteomes" id="UP001515480"/>
    </source>
</evidence>
<feature type="compositionally biased region" description="Basic residues" evidence="1">
    <location>
        <begin position="24"/>
        <end position="40"/>
    </location>
</feature>
<proteinExistence type="predicted"/>
<dbReference type="Proteomes" id="UP001515480">
    <property type="component" value="Unassembled WGS sequence"/>
</dbReference>